<dbReference type="InterPro" id="IPR039282">
    <property type="entry name" value="LSU"/>
</dbReference>
<accession>W1PKF8</accession>
<reference evidence="4" key="1">
    <citation type="journal article" date="2013" name="Science">
        <title>The Amborella genome and the evolution of flowering plants.</title>
        <authorList>
            <consortium name="Amborella Genome Project"/>
        </authorList>
    </citation>
    <scope>NUCLEOTIDE SEQUENCE [LARGE SCALE GENOMIC DNA]</scope>
</reference>
<evidence type="ECO:0000313" key="3">
    <source>
        <dbReference type="EMBL" id="ERN08194.1"/>
    </source>
</evidence>
<dbReference type="OMA" id="HERELIM"/>
<feature type="compositionally biased region" description="Basic and acidic residues" evidence="2">
    <location>
        <begin position="11"/>
        <end position="21"/>
    </location>
</feature>
<dbReference type="eggNOG" id="ENOG502S81W">
    <property type="taxonomic scope" value="Eukaryota"/>
</dbReference>
<dbReference type="GO" id="GO:0098869">
    <property type="term" value="P:cellular oxidant detoxification"/>
    <property type="evidence" value="ECO:0007669"/>
    <property type="project" value="InterPro"/>
</dbReference>
<dbReference type="EMBL" id="KI393569">
    <property type="protein sequence ID" value="ERN08194.1"/>
    <property type="molecule type" value="Genomic_DNA"/>
</dbReference>
<dbReference type="HOGENOM" id="CLU_152833_0_0_1"/>
<feature type="region of interest" description="Disordered" evidence="2">
    <location>
        <begin position="1"/>
        <end position="21"/>
    </location>
</feature>
<protein>
    <submittedName>
        <fullName evidence="3">Uncharacterized protein</fullName>
    </submittedName>
</protein>
<keyword evidence="4" id="KW-1185">Reference proteome</keyword>
<evidence type="ECO:0000256" key="2">
    <source>
        <dbReference type="SAM" id="MobiDB-lite"/>
    </source>
</evidence>
<dbReference type="Proteomes" id="UP000017836">
    <property type="component" value="Unassembled WGS sequence"/>
</dbReference>
<dbReference type="Gramene" id="ERN08194">
    <property type="protein sequence ID" value="ERN08194"/>
    <property type="gene ID" value="AMTR_s00018p00181440"/>
</dbReference>
<keyword evidence="1" id="KW-0175">Coiled coil</keyword>
<name>W1PKF8_AMBTC</name>
<organism evidence="3 4">
    <name type="scientific">Amborella trichopoda</name>
    <dbReference type="NCBI Taxonomy" id="13333"/>
    <lineage>
        <taxon>Eukaryota</taxon>
        <taxon>Viridiplantae</taxon>
        <taxon>Streptophyta</taxon>
        <taxon>Embryophyta</taxon>
        <taxon>Tracheophyta</taxon>
        <taxon>Spermatophyta</taxon>
        <taxon>Magnoliopsida</taxon>
        <taxon>Amborellales</taxon>
        <taxon>Amborellaceae</taxon>
        <taxon>Amborella</taxon>
    </lineage>
</organism>
<dbReference type="PANTHER" id="PTHR34283:SF1">
    <property type="entry name" value="PROTEIN RESPONSE TO LOW SULFUR 1"/>
    <property type="match status" value="1"/>
</dbReference>
<dbReference type="OrthoDB" id="1888446at2759"/>
<sequence>MAPAAAVRFSGKGEEEGLKKTNEELQRELWASLEREERMREQLERVIRQLRLLEDAEERLCTQLGEVEAEALDQARTYNMQVQALTLRLSQAEALLQKTLCSQALSL</sequence>
<feature type="coiled-coil region" evidence="1">
    <location>
        <begin position="22"/>
        <end position="60"/>
    </location>
</feature>
<evidence type="ECO:0000256" key="1">
    <source>
        <dbReference type="SAM" id="Coils"/>
    </source>
</evidence>
<dbReference type="KEGG" id="atr:18436436"/>
<gene>
    <name evidence="3" type="ORF">AMTR_s00018p00181440</name>
</gene>
<dbReference type="PANTHER" id="PTHR34283">
    <property type="entry name" value="PROTEIN RESPONSE TO LOW SULFUR 1"/>
    <property type="match status" value="1"/>
</dbReference>
<proteinExistence type="predicted"/>
<evidence type="ECO:0000313" key="4">
    <source>
        <dbReference type="Proteomes" id="UP000017836"/>
    </source>
</evidence>
<dbReference type="AlphaFoldDB" id="W1PKF8"/>